<accession>A0A376UBB9</accession>
<gene>
    <name evidence="1" type="primary">ydbD_2</name>
    <name evidence="1" type="ORF">NCTC8622_05423</name>
</gene>
<dbReference type="EMBL" id="UGCP01000002">
    <property type="protein sequence ID" value="STI86303.1"/>
    <property type="molecule type" value="Genomic_DNA"/>
</dbReference>
<evidence type="ECO:0000313" key="2">
    <source>
        <dbReference type="Proteomes" id="UP000254079"/>
    </source>
</evidence>
<dbReference type="Proteomes" id="UP000254079">
    <property type="component" value="Unassembled WGS sequence"/>
</dbReference>
<sequence>MRGYCLNPLLMAISAVDDSSIRQVGAGGQLTYNQAMQLANDSSNNVVTSLAFKLAEMKHHGQLLRMTPQESDKVAAYLYQKFENDDDLIRVLFLALPDNLQFNFVKRMGEKIPCLLLLSGYAGNSL</sequence>
<proteinExistence type="predicted"/>
<organism evidence="1 2">
    <name type="scientific">Escherichia coli</name>
    <dbReference type="NCBI Taxonomy" id="562"/>
    <lineage>
        <taxon>Bacteria</taxon>
        <taxon>Pseudomonadati</taxon>
        <taxon>Pseudomonadota</taxon>
        <taxon>Gammaproteobacteria</taxon>
        <taxon>Enterobacterales</taxon>
        <taxon>Enterobacteriaceae</taxon>
        <taxon>Escherichia</taxon>
    </lineage>
</organism>
<name>A0A376UBB9_ECOLX</name>
<protein>
    <submittedName>
        <fullName evidence="1">Protein involved in detoxification of methylglyoxal</fullName>
    </submittedName>
</protein>
<dbReference type="AlphaFoldDB" id="A0A376UBB9"/>
<evidence type="ECO:0000313" key="1">
    <source>
        <dbReference type="EMBL" id="STI86303.1"/>
    </source>
</evidence>
<reference evidence="1 2" key="1">
    <citation type="submission" date="2018-06" db="EMBL/GenBank/DDBJ databases">
        <authorList>
            <consortium name="Pathogen Informatics"/>
            <person name="Doyle S."/>
        </authorList>
    </citation>
    <scope>NUCLEOTIDE SEQUENCE [LARGE SCALE GENOMIC DNA]</scope>
    <source>
        <strain evidence="1 2">NCTC8622</strain>
    </source>
</reference>